<organism evidence="1 2">
    <name type="scientific">Hymenobacter ginsengisoli</name>
    <dbReference type="NCBI Taxonomy" id="1051626"/>
    <lineage>
        <taxon>Bacteria</taxon>
        <taxon>Pseudomonadati</taxon>
        <taxon>Bacteroidota</taxon>
        <taxon>Cytophagia</taxon>
        <taxon>Cytophagales</taxon>
        <taxon>Hymenobacteraceae</taxon>
        <taxon>Hymenobacter</taxon>
    </lineage>
</organism>
<accession>A0ABP8QE97</accession>
<protein>
    <submittedName>
        <fullName evidence="1">Uncharacterized protein</fullName>
    </submittedName>
</protein>
<proteinExistence type="predicted"/>
<dbReference type="EMBL" id="BAABGQ010000006">
    <property type="protein sequence ID" value="GAA4501826.1"/>
    <property type="molecule type" value="Genomic_DNA"/>
</dbReference>
<reference evidence="2" key="1">
    <citation type="journal article" date="2019" name="Int. J. Syst. Evol. Microbiol.">
        <title>The Global Catalogue of Microorganisms (GCM) 10K type strain sequencing project: providing services to taxonomists for standard genome sequencing and annotation.</title>
        <authorList>
            <consortium name="The Broad Institute Genomics Platform"/>
            <consortium name="The Broad Institute Genome Sequencing Center for Infectious Disease"/>
            <person name="Wu L."/>
            <person name="Ma J."/>
        </authorList>
    </citation>
    <scope>NUCLEOTIDE SEQUENCE [LARGE SCALE GENOMIC DNA]</scope>
    <source>
        <strain evidence="2">JCM 17841</strain>
    </source>
</reference>
<comment type="caution">
    <text evidence="1">The sequence shown here is derived from an EMBL/GenBank/DDBJ whole genome shotgun (WGS) entry which is preliminary data.</text>
</comment>
<gene>
    <name evidence="1" type="ORF">GCM10023172_24230</name>
</gene>
<evidence type="ECO:0000313" key="2">
    <source>
        <dbReference type="Proteomes" id="UP001501243"/>
    </source>
</evidence>
<dbReference type="Proteomes" id="UP001501243">
    <property type="component" value="Unassembled WGS sequence"/>
</dbReference>
<sequence>MRPELERLQHIEEQLLRGPAAQPAAEWQLQLLLDPELQADAEAQQQLYAGLRAAGRRQLRSELAGIHTRLYGPPPEAWPHRVASWLRGAFGRN</sequence>
<evidence type="ECO:0000313" key="1">
    <source>
        <dbReference type="EMBL" id="GAA4501826.1"/>
    </source>
</evidence>
<name>A0ABP8QE97_9BACT</name>
<dbReference type="RefSeq" id="WP_208133021.1">
    <property type="nucleotide sequence ID" value="NZ_BAABGQ010000006.1"/>
</dbReference>
<keyword evidence="2" id="KW-1185">Reference proteome</keyword>